<dbReference type="PANTHER" id="PTHR23409">
    <property type="entry name" value="RIBONUCLEOSIDE-DIPHOSPHATE REDUCTASE SMALL CHAIN"/>
    <property type="match status" value="1"/>
</dbReference>
<dbReference type="InterPro" id="IPR012348">
    <property type="entry name" value="RNR-like"/>
</dbReference>
<evidence type="ECO:0000256" key="7">
    <source>
        <dbReference type="ARBA" id="ARBA00023004"/>
    </source>
</evidence>
<proteinExistence type="inferred from homology"/>
<keyword evidence="7" id="KW-0408">Iron</keyword>
<comment type="cofactor">
    <cofactor evidence="1">
        <name>Fe cation</name>
        <dbReference type="ChEBI" id="CHEBI:24875"/>
    </cofactor>
</comment>
<name>A0A379YT20_SERMA</name>
<dbReference type="InterPro" id="IPR009078">
    <property type="entry name" value="Ferritin-like_SF"/>
</dbReference>
<keyword evidence="5" id="KW-0479">Metal-binding</keyword>
<evidence type="ECO:0000313" key="10">
    <source>
        <dbReference type="EMBL" id="SUI49103.1"/>
    </source>
</evidence>
<dbReference type="GO" id="GO:0005971">
    <property type="term" value="C:ribonucleoside-diphosphate reductase complex"/>
    <property type="evidence" value="ECO:0007669"/>
    <property type="project" value="InterPro"/>
</dbReference>
<reference evidence="10 11" key="1">
    <citation type="submission" date="2018-06" db="EMBL/GenBank/DDBJ databases">
        <authorList>
            <consortium name="Pathogen Informatics"/>
            <person name="Doyle S."/>
        </authorList>
    </citation>
    <scope>NUCLEOTIDE SEQUENCE [LARGE SCALE GENOMIC DNA]</scope>
    <source>
        <strain evidence="10 11">NCTC10211</strain>
    </source>
</reference>
<comment type="subunit">
    <text evidence="3">Tetramer of two alpha and two beta subunits.</text>
</comment>
<accession>A0A379YT20</accession>
<evidence type="ECO:0000256" key="5">
    <source>
        <dbReference type="ARBA" id="ARBA00022723"/>
    </source>
</evidence>
<dbReference type="UniPathway" id="UPA00326"/>
<feature type="compositionally biased region" description="Basic residues" evidence="9">
    <location>
        <begin position="282"/>
        <end position="294"/>
    </location>
</feature>
<dbReference type="InterPro" id="IPR030475">
    <property type="entry name" value="RNR_small_AS"/>
</dbReference>
<dbReference type="GO" id="GO:0004748">
    <property type="term" value="F:ribonucleoside-diphosphate reductase activity, thioredoxin disulfide as acceptor"/>
    <property type="evidence" value="ECO:0007669"/>
    <property type="project" value="UniProtKB-EC"/>
</dbReference>
<evidence type="ECO:0000256" key="8">
    <source>
        <dbReference type="ARBA" id="ARBA00023116"/>
    </source>
</evidence>
<evidence type="ECO:0000256" key="9">
    <source>
        <dbReference type="SAM" id="MobiDB-lite"/>
    </source>
</evidence>
<organism evidence="10 11">
    <name type="scientific">Serratia marcescens</name>
    <dbReference type="NCBI Taxonomy" id="615"/>
    <lineage>
        <taxon>Bacteria</taxon>
        <taxon>Pseudomonadati</taxon>
        <taxon>Pseudomonadota</taxon>
        <taxon>Gammaproteobacteria</taxon>
        <taxon>Enterobacterales</taxon>
        <taxon>Yersiniaceae</taxon>
        <taxon>Serratia</taxon>
    </lineage>
</organism>
<evidence type="ECO:0000256" key="2">
    <source>
        <dbReference type="ARBA" id="ARBA00009303"/>
    </source>
</evidence>
<dbReference type="Proteomes" id="UP000254765">
    <property type="component" value="Unassembled WGS sequence"/>
</dbReference>
<dbReference type="Gene3D" id="1.10.620.20">
    <property type="entry name" value="Ribonucleotide Reductase, subunit A"/>
    <property type="match status" value="1"/>
</dbReference>
<dbReference type="GO" id="GO:0046872">
    <property type="term" value="F:metal ion binding"/>
    <property type="evidence" value="ECO:0007669"/>
    <property type="project" value="UniProtKB-KW"/>
</dbReference>
<dbReference type="EC" id="1.17.4.1" evidence="4"/>
<dbReference type="Pfam" id="PF00268">
    <property type="entry name" value="Ribonuc_red_sm"/>
    <property type="match status" value="1"/>
</dbReference>
<dbReference type="PROSITE" id="PS00368">
    <property type="entry name" value="RIBORED_SMALL"/>
    <property type="match status" value="1"/>
</dbReference>
<evidence type="ECO:0000256" key="6">
    <source>
        <dbReference type="ARBA" id="ARBA00023002"/>
    </source>
</evidence>
<evidence type="ECO:0000256" key="4">
    <source>
        <dbReference type="ARBA" id="ARBA00012274"/>
    </source>
</evidence>
<keyword evidence="6 10" id="KW-0560">Oxidoreductase</keyword>
<feature type="region of interest" description="Disordered" evidence="9">
    <location>
        <begin position="282"/>
        <end position="318"/>
    </location>
</feature>
<dbReference type="SUPFAM" id="SSF47240">
    <property type="entry name" value="Ferritin-like"/>
    <property type="match status" value="1"/>
</dbReference>
<dbReference type="GO" id="GO:0009263">
    <property type="term" value="P:deoxyribonucleotide biosynthetic process"/>
    <property type="evidence" value="ECO:0007669"/>
    <property type="project" value="UniProtKB-KW"/>
</dbReference>
<sequence>MTTVTSAPLVRAINWNIIEDDKDLEVWNRLTSNFWLPEKVPLSNDIPSWATLTPKEQQLTIRVFTGLTLLDTIQNTVGAPALIADALTPHEEAVYSNISFMEAVHARSYSSIFSTLCQTPDVDDAYRWSEENRALQKKAGIILAHYRSDDPLLKKVASVFLESFLFYSGFYLPMYWSSRAKLTNTADLIRLIIRDEAVHGYYIGYKFQKGLEKVDAARRQQVKNFAFDLMQDLYDNEVRYTEELYDGVGWTEDVKTFLHYNANKALMNLGMKRCSRRRWRRSTRRSCRRCRRTPTKTTTSSPGQGRPTSSARRSTPRMRTGISEDMTAMPVFQAGIVHSIPLFFLTADRQNKRRIDIRNVFVERQITASLLPNNQFTQPCAKGPSDQWIMFQYRNCLDDFLNAPP</sequence>
<feature type="compositionally biased region" description="Low complexity" evidence="9">
    <location>
        <begin position="295"/>
        <end position="318"/>
    </location>
</feature>
<evidence type="ECO:0000256" key="3">
    <source>
        <dbReference type="ARBA" id="ARBA00011209"/>
    </source>
</evidence>
<comment type="similarity">
    <text evidence="2">Belongs to the ribonucleoside diphosphate reductase small chain family.</text>
</comment>
<evidence type="ECO:0000313" key="11">
    <source>
        <dbReference type="Proteomes" id="UP000254765"/>
    </source>
</evidence>
<dbReference type="InterPro" id="IPR033909">
    <property type="entry name" value="RNR_small"/>
</dbReference>
<dbReference type="PANTHER" id="PTHR23409:SF18">
    <property type="entry name" value="RIBONUCLEOSIDE-DIPHOSPHATE REDUCTASE SUBUNIT M2"/>
    <property type="match status" value="1"/>
</dbReference>
<dbReference type="NCBIfam" id="TIGR04171">
    <property type="entry name" value="RNR_1b_NrdF"/>
    <property type="match status" value="1"/>
</dbReference>
<dbReference type="NCBIfam" id="NF007182">
    <property type="entry name" value="PRK09614.1-1"/>
    <property type="match status" value="1"/>
</dbReference>
<evidence type="ECO:0000256" key="1">
    <source>
        <dbReference type="ARBA" id="ARBA00001962"/>
    </source>
</evidence>
<dbReference type="InterPro" id="IPR000358">
    <property type="entry name" value="RNR_small_fam"/>
</dbReference>
<dbReference type="InterPro" id="IPR026494">
    <property type="entry name" value="RNR_NrdF-like"/>
</dbReference>
<protein>
    <recommendedName>
        <fullName evidence="4">ribonucleoside-diphosphate reductase</fullName>
        <ecNumber evidence="4">1.17.4.1</ecNumber>
    </recommendedName>
</protein>
<keyword evidence="8" id="KW-0215">Deoxyribonucleotide synthesis</keyword>
<dbReference type="AlphaFoldDB" id="A0A379YT20"/>
<gene>
    <name evidence="10" type="primary">nrdF</name>
    <name evidence="10" type="ORF">NCTC10211_02326</name>
</gene>
<dbReference type="EMBL" id="UGYK01000002">
    <property type="protein sequence ID" value="SUI49103.1"/>
    <property type="molecule type" value="Genomic_DNA"/>
</dbReference>
<dbReference type="CDD" id="cd01049">
    <property type="entry name" value="RNRR2"/>
    <property type="match status" value="1"/>
</dbReference>